<evidence type="ECO:0000313" key="11">
    <source>
        <dbReference type="Proteomes" id="UP000298663"/>
    </source>
</evidence>
<accession>A0A4U5NDJ2</accession>
<dbReference type="STRING" id="34508.A0A4U5NDJ2"/>
<dbReference type="InterPro" id="IPR036388">
    <property type="entry name" value="WH-like_DNA-bd_sf"/>
</dbReference>
<sequence>MDYCSTATSLWRTTALPNPGVPGPNGVPSGLSNGGGYASYNSYSSHTGVNQLGGVFVNGRPLPDSIRNKIVELAHQGVRPCDISRQLRVSHGCVSKILGRYYETGSIRPGVIGGSKPKVATPKVVDTIALYKKHNPTMFAWEIRERLLEDGVCDPDNVPSVSSINRIVRNKRIYVSPERLLAPSSSQTSQSLPSASSTCNSVSMLPSAPFAVHPSQPYTINGLLGFDQKSLPKTDAEGIKEDKLFVTNIFHPGAYGQPEKFWSQHCMGAGPDSLLAPPFASFDDDKTSSLFRAPPTATSLWNSAPILPPSASRPPPPGC</sequence>
<dbReference type="EMBL" id="AZBU02000004">
    <property type="protein sequence ID" value="TKR80692.1"/>
    <property type="molecule type" value="Genomic_DNA"/>
</dbReference>
<evidence type="ECO:0000256" key="6">
    <source>
        <dbReference type="ARBA" id="ARBA00023163"/>
    </source>
</evidence>
<keyword evidence="11" id="KW-1185">Reference proteome</keyword>
<keyword evidence="4" id="KW-0805">Transcription regulation</keyword>
<keyword evidence="6" id="KW-0804">Transcription</keyword>
<dbReference type="SMART" id="SM00351">
    <property type="entry name" value="PAX"/>
    <property type="match status" value="1"/>
</dbReference>
<dbReference type="PRINTS" id="PR00027">
    <property type="entry name" value="PAIREDBOX"/>
</dbReference>
<feature type="domain" description="Paired" evidence="9">
    <location>
        <begin position="45"/>
        <end position="171"/>
    </location>
</feature>
<dbReference type="InterPro" id="IPR009057">
    <property type="entry name" value="Homeodomain-like_sf"/>
</dbReference>
<dbReference type="GO" id="GO:0000981">
    <property type="term" value="F:DNA-binding transcription factor activity, RNA polymerase II-specific"/>
    <property type="evidence" value="ECO:0007669"/>
    <property type="project" value="TreeGrafter"/>
</dbReference>
<reference evidence="10 11" key="1">
    <citation type="journal article" date="2015" name="Genome Biol.">
        <title>Comparative genomics of Steinernema reveals deeply conserved gene regulatory networks.</title>
        <authorList>
            <person name="Dillman A.R."/>
            <person name="Macchietto M."/>
            <person name="Porter C.F."/>
            <person name="Rogers A."/>
            <person name="Williams B."/>
            <person name="Antoshechkin I."/>
            <person name="Lee M.M."/>
            <person name="Goodwin Z."/>
            <person name="Lu X."/>
            <person name="Lewis E.E."/>
            <person name="Goodrich-Blair H."/>
            <person name="Stock S.P."/>
            <person name="Adams B.J."/>
            <person name="Sternberg P.W."/>
            <person name="Mortazavi A."/>
        </authorList>
    </citation>
    <scope>NUCLEOTIDE SEQUENCE [LARGE SCALE GENOMIC DNA]</scope>
    <source>
        <strain evidence="10 11">ALL</strain>
    </source>
</reference>
<dbReference type="InterPro" id="IPR043565">
    <property type="entry name" value="PAX_fam"/>
</dbReference>
<dbReference type="InterPro" id="IPR043182">
    <property type="entry name" value="PAIRED_DNA-bd_dom"/>
</dbReference>
<dbReference type="Gene3D" id="1.10.10.10">
    <property type="entry name" value="Winged helix-like DNA-binding domain superfamily/Winged helix DNA-binding domain"/>
    <property type="match status" value="2"/>
</dbReference>
<comment type="caution">
    <text evidence="10">The sequence shown here is derived from an EMBL/GenBank/DDBJ whole genome shotgun (WGS) entry which is preliminary data.</text>
</comment>
<dbReference type="FunFam" id="1.10.10.10:FF:000013">
    <property type="entry name" value="Paired box 8 isoform 1"/>
    <property type="match status" value="1"/>
</dbReference>
<keyword evidence="7" id="KW-0539">Nucleus</keyword>
<dbReference type="InterPro" id="IPR001523">
    <property type="entry name" value="Paired_dom"/>
</dbReference>
<feature type="compositionally biased region" description="Pro residues" evidence="8">
    <location>
        <begin position="306"/>
        <end position="319"/>
    </location>
</feature>
<evidence type="ECO:0000256" key="8">
    <source>
        <dbReference type="SAM" id="MobiDB-lite"/>
    </source>
</evidence>
<organism evidence="10 11">
    <name type="scientific">Steinernema carpocapsae</name>
    <name type="common">Entomopathogenic nematode</name>
    <dbReference type="NCBI Taxonomy" id="34508"/>
    <lineage>
        <taxon>Eukaryota</taxon>
        <taxon>Metazoa</taxon>
        <taxon>Ecdysozoa</taxon>
        <taxon>Nematoda</taxon>
        <taxon>Chromadorea</taxon>
        <taxon>Rhabditida</taxon>
        <taxon>Tylenchina</taxon>
        <taxon>Panagrolaimomorpha</taxon>
        <taxon>Strongyloidoidea</taxon>
        <taxon>Steinernematidae</taxon>
        <taxon>Steinernema</taxon>
    </lineage>
</organism>
<dbReference type="SUPFAM" id="SSF46689">
    <property type="entry name" value="Homeodomain-like"/>
    <property type="match status" value="1"/>
</dbReference>
<dbReference type="FunFam" id="1.10.10.10:FF:000003">
    <property type="entry name" value="Paired box protein Pax-6"/>
    <property type="match status" value="1"/>
</dbReference>
<dbReference type="OrthoDB" id="3225452at2759"/>
<keyword evidence="5" id="KW-0238">DNA-binding</keyword>
<proteinExistence type="predicted"/>
<protein>
    <recommendedName>
        <fullName evidence="9">Paired domain-containing protein</fullName>
    </recommendedName>
</protein>
<evidence type="ECO:0000256" key="5">
    <source>
        <dbReference type="ARBA" id="ARBA00023125"/>
    </source>
</evidence>
<dbReference type="GO" id="GO:0005634">
    <property type="term" value="C:nucleus"/>
    <property type="evidence" value="ECO:0007669"/>
    <property type="project" value="UniProtKB-SubCell"/>
</dbReference>
<dbReference type="Proteomes" id="UP000298663">
    <property type="component" value="Unassembled WGS sequence"/>
</dbReference>
<keyword evidence="2" id="KW-0217">Developmental protein</keyword>
<dbReference type="CDD" id="cd00131">
    <property type="entry name" value="PAX"/>
    <property type="match status" value="1"/>
</dbReference>
<reference evidence="10 11" key="2">
    <citation type="journal article" date="2019" name="G3 (Bethesda)">
        <title>Hybrid Assembly of the Genome of the Entomopathogenic Nematode Steinernema carpocapsae Identifies the X-Chromosome.</title>
        <authorList>
            <person name="Serra L."/>
            <person name="Macchietto M."/>
            <person name="Macias-Munoz A."/>
            <person name="McGill C.J."/>
            <person name="Rodriguez I.M."/>
            <person name="Rodriguez B."/>
            <person name="Murad R."/>
            <person name="Mortazavi A."/>
        </authorList>
    </citation>
    <scope>NUCLEOTIDE SEQUENCE [LARGE SCALE GENOMIC DNA]</scope>
    <source>
        <strain evidence="10 11">ALL</strain>
    </source>
</reference>
<dbReference type="PANTHER" id="PTHR45636">
    <property type="entry name" value="PAIRED BOX PROTEIN PAX-6-RELATED-RELATED"/>
    <property type="match status" value="1"/>
</dbReference>
<evidence type="ECO:0000256" key="3">
    <source>
        <dbReference type="ARBA" id="ARBA00022724"/>
    </source>
</evidence>
<dbReference type="PANTHER" id="PTHR45636:SF43">
    <property type="entry name" value="PAIRED BOX POX-NEURO PROTEIN"/>
    <property type="match status" value="1"/>
</dbReference>
<dbReference type="PROSITE" id="PS51057">
    <property type="entry name" value="PAIRED_2"/>
    <property type="match status" value="1"/>
</dbReference>
<dbReference type="AlphaFoldDB" id="A0A4U5NDJ2"/>
<evidence type="ECO:0000256" key="4">
    <source>
        <dbReference type="ARBA" id="ARBA00023015"/>
    </source>
</evidence>
<gene>
    <name evidence="10" type="ORF">L596_014724</name>
</gene>
<dbReference type="Pfam" id="PF00292">
    <property type="entry name" value="PAX"/>
    <property type="match status" value="1"/>
</dbReference>
<comment type="subcellular location">
    <subcellularLocation>
        <location evidence="1">Nucleus</location>
    </subcellularLocation>
</comment>
<dbReference type="PROSITE" id="PS00034">
    <property type="entry name" value="PAIRED_1"/>
    <property type="match status" value="1"/>
</dbReference>
<feature type="region of interest" description="Disordered" evidence="8">
    <location>
        <begin position="298"/>
        <end position="319"/>
    </location>
</feature>
<name>A0A4U5NDJ2_STECR</name>
<evidence type="ECO:0000259" key="9">
    <source>
        <dbReference type="PROSITE" id="PS51057"/>
    </source>
</evidence>
<evidence type="ECO:0000256" key="1">
    <source>
        <dbReference type="ARBA" id="ARBA00004123"/>
    </source>
</evidence>
<keyword evidence="3" id="KW-0563">Paired box</keyword>
<evidence type="ECO:0000313" key="10">
    <source>
        <dbReference type="EMBL" id="TKR80692.1"/>
    </source>
</evidence>
<evidence type="ECO:0000256" key="7">
    <source>
        <dbReference type="ARBA" id="ARBA00023242"/>
    </source>
</evidence>
<dbReference type="GO" id="GO:0000978">
    <property type="term" value="F:RNA polymerase II cis-regulatory region sequence-specific DNA binding"/>
    <property type="evidence" value="ECO:0007669"/>
    <property type="project" value="TreeGrafter"/>
</dbReference>
<evidence type="ECO:0000256" key="2">
    <source>
        <dbReference type="ARBA" id="ARBA00022473"/>
    </source>
</evidence>